<keyword evidence="2" id="KW-1133">Transmembrane helix</keyword>
<accession>A0A852WJS1</accession>
<dbReference type="EMBL" id="JACCAB010000001">
    <property type="protein sequence ID" value="NYG05562.1"/>
    <property type="molecule type" value="Genomic_DNA"/>
</dbReference>
<feature type="transmembrane region" description="Helical" evidence="2">
    <location>
        <begin position="12"/>
        <end position="31"/>
    </location>
</feature>
<dbReference type="AlphaFoldDB" id="A0A852WJS1"/>
<evidence type="ECO:0000313" key="3">
    <source>
        <dbReference type="EMBL" id="NYG05562.1"/>
    </source>
</evidence>
<sequence>MTRPRPGGILDRAFWVATAAAVVWLMVGVGGDLGPAWDAAHGRGQRGTLTVQRSACGRTTCTYTGSFTSFDGTVRLPEADVAEFLVTLDRGQRVAVVRPPSGGTRLYLARGSRAWVVDTVLLVVCGLAVATMAWLVLVKRRLRLALPAAHRPTGMDRTRPGAKPRQAKPRRRQSRRP</sequence>
<feature type="region of interest" description="Disordered" evidence="1">
    <location>
        <begin position="151"/>
        <end position="177"/>
    </location>
</feature>
<reference evidence="3 4" key="1">
    <citation type="submission" date="2020-07" db="EMBL/GenBank/DDBJ databases">
        <title>Sequencing the genomes of 1000 actinobacteria strains.</title>
        <authorList>
            <person name="Klenk H.-P."/>
        </authorList>
    </citation>
    <scope>NUCLEOTIDE SEQUENCE [LARGE SCALE GENOMIC DNA]</scope>
    <source>
        <strain evidence="3 4">DSM 23987</strain>
    </source>
</reference>
<evidence type="ECO:0000256" key="2">
    <source>
        <dbReference type="SAM" id="Phobius"/>
    </source>
</evidence>
<keyword evidence="2" id="KW-0472">Membrane</keyword>
<name>A0A852WJS1_9MICO</name>
<organism evidence="3 4">
    <name type="scientific">Pedococcus badiiscoriae</name>
    <dbReference type="NCBI Taxonomy" id="642776"/>
    <lineage>
        <taxon>Bacteria</taxon>
        <taxon>Bacillati</taxon>
        <taxon>Actinomycetota</taxon>
        <taxon>Actinomycetes</taxon>
        <taxon>Micrococcales</taxon>
        <taxon>Intrasporangiaceae</taxon>
        <taxon>Pedococcus</taxon>
    </lineage>
</organism>
<comment type="caution">
    <text evidence="3">The sequence shown here is derived from an EMBL/GenBank/DDBJ whole genome shotgun (WGS) entry which is preliminary data.</text>
</comment>
<proteinExistence type="predicted"/>
<gene>
    <name evidence="3" type="ORF">BJ986_000049</name>
</gene>
<feature type="compositionally biased region" description="Basic residues" evidence="1">
    <location>
        <begin position="160"/>
        <end position="177"/>
    </location>
</feature>
<keyword evidence="4" id="KW-1185">Reference proteome</keyword>
<dbReference type="Proteomes" id="UP000573599">
    <property type="component" value="Unassembled WGS sequence"/>
</dbReference>
<dbReference type="RefSeq" id="WP_179420165.1">
    <property type="nucleotide sequence ID" value="NZ_JACCAB010000001.1"/>
</dbReference>
<feature type="transmembrane region" description="Helical" evidence="2">
    <location>
        <begin position="114"/>
        <end position="137"/>
    </location>
</feature>
<evidence type="ECO:0000313" key="4">
    <source>
        <dbReference type="Proteomes" id="UP000573599"/>
    </source>
</evidence>
<keyword evidence="2" id="KW-0812">Transmembrane</keyword>
<evidence type="ECO:0000256" key="1">
    <source>
        <dbReference type="SAM" id="MobiDB-lite"/>
    </source>
</evidence>
<protein>
    <submittedName>
        <fullName evidence="3">Uncharacterized protein</fullName>
    </submittedName>
</protein>